<evidence type="ECO:0000313" key="2">
    <source>
        <dbReference type="EMBL" id="HIV27173.1"/>
    </source>
</evidence>
<proteinExistence type="predicted"/>
<dbReference type="InterPro" id="IPR000086">
    <property type="entry name" value="NUDIX_hydrolase_dom"/>
</dbReference>
<feature type="domain" description="Nudix hydrolase" evidence="1">
    <location>
        <begin position="2"/>
        <end position="131"/>
    </location>
</feature>
<dbReference type="PROSITE" id="PS51462">
    <property type="entry name" value="NUDIX"/>
    <property type="match status" value="1"/>
</dbReference>
<comment type="caution">
    <text evidence="2">The sequence shown here is derived from an EMBL/GenBank/DDBJ whole genome shotgun (WGS) entry which is preliminary data.</text>
</comment>
<dbReference type="GO" id="GO:0016787">
    <property type="term" value="F:hydrolase activity"/>
    <property type="evidence" value="ECO:0007669"/>
    <property type="project" value="UniProtKB-KW"/>
</dbReference>
<organism evidence="2 3">
    <name type="scientific">Candidatus Ornithocaccomicrobium faecavium</name>
    <dbReference type="NCBI Taxonomy" id="2840890"/>
    <lineage>
        <taxon>Bacteria</taxon>
        <taxon>Bacillati</taxon>
        <taxon>Bacillota</taxon>
        <taxon>Clostridia</taxon>
        <taxon>Candidatus Ornithocaccomicrobium</taxon>
    </lineage>
</organism>
<dbReference type="EMBL" id="DVOT01000075">
    <property type="protein sequence ID" value="HIV27173.1"/>
    <property type="molecule type" value="Genomic_DNA"/>
</dbReference>
<dbReference type="AlphaFoldDB" id="A0A9D1P7R9"/>
<keyword evidence="2" id="KW-0378">Hydrolase</keyword>
<dbReference type="InterPro" id="IPR015797">
    <property type="entry name" value="NUDIX_hydrolase-like_dom_sf"/>
</dbReference>
<dbReference type="Proteomes" id="UP000886884">
    <property type="component" value="Unassembled WGS sequence"/>
</dbReference>
<name>A0A9D1P7R9_9FIRM</name>
<evidence type="ECO:0000259" key="1">
    <source>
        <dbReference type="PROSITE" id="PS51462"/>
    </source>
</evidence>
<sequence length="138" mass="15829">MIVRNCAGGVVFWGDQVFLLKNDKGEWVLPKGVIRDKRMPAEVALERVKTEAGVCAQIVSTAGDTNYEFYSLTRRQPVCNRIHWYVMRADSEKYRIAFELGFTDGDFFPIEQAMETITYSQDRSLVSIAYQKYKALEA</sequence>
<evidence type="ECO:0000313" key="3">
    <source>
        <dbReference type="Proteomes" id="UP000886884"/>
    </source>
</evidence>
<gene>
    <name evidence="2" type="ORF">IAA64_04340</name>
</gene>
<accession>A0A9D1P7R9</accession>
<reference evidence="2" key="2">
    <citation type="journal article" date="2021" name="PeerJ">
        <title>Extensive microbial diversity within the chicken gut microbiome revealed by metagenomics and culture.</title>
        <authorList>
            <person name="Gilroy R."/>
            <person name="Ravi A."/>
            <person name="Getino M."/>
            <person name="Pursley I."/>
            <person name="Horton D.L."/>
            <person name="Alikhan N.F."/>
            <person name="Baker D."/>
            <person name="Gharbi K."/>
            <person name="Hall N."/>
            <person name="Watson M."/>
            <person name="Adriaenssens E.M."/>
            <person name="Foster-Nyarko E."/>
            <person name="Jarju S."/>
            <person name="Secka A."/>
            <person name="Antonio M."/>
            <person name="Oren A."/>
            <person name="Chaudhuri R.R."/>
            <person name="La Ragione R."/>
            <person name="Hildebrand F."/>
            <person name="Pallen M.J."/>
        </authorList>
    </citation>
    <scope>NUCLEOTIDE SEQUENCE</scope>
    <source>
        <strain evidence="2">CHK183-6373</strain>
    </source>
</reference>
<protein>
    <submittedName>
        <fullName evidence="2">NUDIX hydrolase</fullName>
    </submittedName>
</protein>
<dbReference type="SUPFAM" id="SSF55811">
    <property type="entry name" value="Nudix"/>
    <property type="match status" value="1"/>
</dbReference>
<reference evidence="2" key="1">
    <citation type="submission" date="2020-10" db="EMBL/GenBank/DDBJ databases">
        <authorList>
            <person name="Gilroy R."/>
        </authorList>
    </citation>
    <scope>NUCLEOTIDE SEQUENCE</scope>
    <source>
        <strain evidence="2">CHK183-6373</strain>
    </source>
</reference>
<dbReference type="Gene3D" id="3.90.79.10">
    <property type="entry name" value="Nucleoside Triphosphate Pyrophosphohydrolase"/>
    <property type="match status" value="1"/>
</dbReference>